<gene>
    <name evidence="8" type="ORF">GMLC_29030</name>
</gene>
<feature type="transmembrane region" description="Helical" evidence="6">
    <location>
        <begin position="160"/>
        <end position="178"/>
    </location>
</feature>
<comment type="subcellular location">
    <subcellularLocation>
        <location evidence="1">Cell membrane</location>
        <topology evidence="1">Multi-pass membrane protein</topology>
    </subcellularLocation>
</comment>
<feature type="domain" description="EamA" evidence="7">
    <location>
        <begin position="98"/>
        <end position="231"/>
    </location>
</feature>
<sequence length="251" mass="26759">MLPWFTLRLNRFNVSTLISGTVLGTLLFGAYAFQTVGLKYTSASNAAFLTGLNVVLVPVFDAFFFRTPIGRSIKWGVSLALVGLFLLCGNGQLSFNVGDVLGATCGACVALHVILTGRFARKADSDVYLLTTVQLTTVGLWSLACAGGKAPQAFVWYPELFWTLVICVVIATVFAFLVQTSMQRYISPSHTALIFCTEPVFGAAYAYFAAGERLGPYGYLGAALILVGMIVSELLTDEPAGAPELAAVPEG</sequence>
<proteinExistence type="predicted"/>
<dbReference type="Proteomes" id="UP000587586">
    <property type="component" value="Unassembled WGS sequence"/>
</dbReference>
<dbReference type="AlphaFoldDB" id="A0A6V8NBU7"/>
<dbReference type="InterPro" id="IPR051258">
    <property type="entry name" value="Diverse_Substrate_Transporter"/>
</dbReference>
<dbReference type="GO" id="GO:0005886">
    <property type="term" value="C:plasma membrane"/>
    <property type="evidence" value="ECO:0007669"/>
    <property type="project" value="UniProtKB-SubCell"/>
</dbReference>
<feature type="transmembrane region" description="Helical" evidence="6">
    <location>
        <begin position="12"/>
        <end position="34"/>
    </location>
</feature>
<keyword evidence="5 6" id="KW-0472">Membrane</keyword>
<keyword evidence="4 6" id="KW-1133">Transmembrane helix</keyword>
<evidence type="ECO:0000256" key="6">
    <source>
        <dbReference type="SAM" id="Phobius"/>
    </source>
</evidence>
<protein>
    <submittedName>
        <fullName evidence="8">Membrane protein</fullName>
    </submittedName>
</protein>
<keyword evidence="2" id="KW-1003">Cell membrane</keyword>
<evidence type="ECO:0000256" key="1">
    <source>
        <dbReference type="ARBA" id="ARBA00004651"/>
    </source>
</evidence>
<dbReference type="Pfam" id="PF00892">
    <property type="entry name" value="EamA"/>
    <property type="match status" value="2"/>
</dbReference>
<evidence type="ECO:0000259" key="7">
    <source>
        <dbReference type="Pfam" id="PF00892"/>
    </source>
</evidence>
<evidence type="ECO:0000256" key="3">
    <source>
        <dbReference type="ARBA" id="ARBA00022692"/>
    </source>
</evidence>
<feature type="transmembrane region" description="Helical" evidence="6">
    <location>
        <begin position="77"/>
        <end position="95"/>
    </location>
</feature>
<name>A0A6V8NBU7_9BACT</name>
<comment type="caution">
    <text evidence="8">The sequence shown here is derived from an EMBL/GenBank/DDBJ whole genome shotgun (WGS) entry which is preliminary data.</text>
</comment>
<evidence type="ECO:0000313" key="8">
    <source>
        <dbReference type="EMBL" id="GFO69324.1"/>
    </source>
</evidence>
<dbReference type="InterPro" id="IPR037185">
    <property type="entry name" value="EmrE-like"/>
</dbReference>
<evidence type="ECO:0000256" key="5">
    <source>
        <dbReference type="ARBA" id="ARBA00023136"/>
    </source>
</evidence>
<dbReference type="SUPFAM" id="SSF103481">
    <property type="entry name" value="Multidrug resistance efflux transporter EmrE"/>
    <property type="match status" value="2"/>
</dbReference>
<dbReference type="InterPro" id="IPR000620">
    <property type="entry name" value="EamA_dom"/>
</dbReference>
<keyword evidence="3 6" id="KW-0812">Transmembrane</keyword>
<accession>A0A6V8NBU7</accession>
<feature type="transmembrane region" description="Helical" evidence="6">
    <location>
        <begin position="101"/>
        <end position="120"/>
    </location>
</feature>
<dbReference type="EMBL" id="BLXZ01000005">
    <property type="protein sequence ID" value="GFO69324.1"/>
    <property type="molecule type" value="Genomic_DNA"/>
</dbReference>
<keyword evidence="9" id="KW-1185">Reference proteome</keyword>
<feature type="transmembrane region" description="Helical" evidence="6">
    <location>
        <begin position="216"/>
        <end position="235"/>
    </location>
</feature>
<evidence type="ECO:0000256" key="4">
    <source>
        <dbReference type="ARBA" id="ARBA00022989"/>
    </source>
</evidence>
<evidence type="ECO:0000256" key="2">
    <source>
        <dbReference type="ARBA" id="ARBA00022475"/>
    </source>
</evidence>
<feature type="transmembrane region" description="Helical" evidence="6">
    <location>
        <begin position="46"/>
        <end position="65"/>
    </location>
</feature>
<reference evidence="9" key="1">
    <citation type="submission" date="2020-06" db="EMBL/GenBank/DDBJ databases">
        <title>Draft genomic sequecing of Geomonas sp. Red745.</title>
        <authorList>
            <person name="Itoh H."/>
            <person name="Xu Z.X."/>
            <person name="Ushijima N."/>
            <person name="Masuda Y."/>
            <person name="Shiratori Y."/>
            <person name="Senoo K."/>
        </authorList>
    </citation>
    <scope>NUCLEOTIDE SEQUENCE [LARGE SCALE GENOMIC DNA]</scope>
    <source>
        <strain evidence="9">Red745</strain>
    </source>
</reference>
<feature type="transmembrane region" description="Helical" evidence="6">
    <location>
        <begin position="127"/>
        <end position="148"/>
    </location>
</feature>
<dbReference type="PANTHER" id="PTHR42920:SF5">
    <property type="entry name" value="EAMA DOMAIN-CONTAINING PROTEIN"/>
    <property type="match status" value="1"/>
</dbReference>
<feature type="domain" description="EamA" evidence="7">
    <location>
        <begin position="4"/>
        <end position="87"/>
    </location>
</feature>
<organism evidence="8 9">
    <name type="scientific">Geomonas limicola</name>
    <dbReference type="NCBI Taxonomy" id="2740186"/>
    <lineage>
        <taxon>Bacteria</taxon>
        <taxon>Pseudomonadati</taxon>
        <taxon>Thermodesulfobacteriota</taxon>
        <taxon>Desulfuromonadia</taxon>
        <taxon>Geobacterales</taxon>
        <taxon>Geobacteraceae</taxon>
        <taxon>Geomonas</taxon>
    </lineage>
</organism>
<evidence type="ECO:0000313" key="9">
    <source>
        <dbReference type="Proteomes" id="UP000587586"/>
    </source>
</evidence>
<dbReference type="PANTHER" id="PTHR42920">
    <property type="entry name" value="OS03G0707200 PROTEIN-RELATED"/>
    <property type="match status" value="1"/>
</dbReference>